<evidence type="ECO:0000313" key="2">
    <source>
        <dbReference type="EMBL" id="ETO27109.1"/>
    </source>
</evidence>
<name>X6NN22_RETFI</name>
<evidence type="ECO:0000313" key="3">
    <source>
        <dbReference type="Proteomes" id="UP000023152"/>
    </source>
</evidence>
<protein>
    <submittedName>
        <fullName evidence="2">Uncharacterized protein</fullName>
    </submittedName>
</protein>
<comment type="caution">
    <text evidence="2">The sequence shown here is derived from an EMBL/GenBank/DDBJ whole genome shotgun (WGS) entry which is preliminary data.</text>
</comment>
<proteinExistence type="predicted"/>
<gene>
    <name evidence="2" type="ORF">RFI_10024</name>
</gene>
<organism evidence="2 3">
    <name type="scientific">Reticulomyxa filosa</name>
    <dbReference type="NCBI Taxonomy" id="46433"/>
    <lineage>
        <taxon>Eukaryota</taxon>
        <taxon>Sar</taxon>
        <taxon>Rhizaria</taxon>
        <taxon>Retaria</taxon>
        <taxon>Foraminifera</taxon>
        <taxon>Monothalamids</taxon>
        <taxon>Reticulomyxidae</taxon>
        <taxon>Reticulomyxa</taxon>
    </lineage>
</organism>
<sequence length="289" mass="33172">METSRPQTAPEASLVLDLENKANKKRLKKHSPEKVQNHKVDWSHVKPRIVSHLSSNFISCKKPSKKVVTKKLCWNGVQPRVDCGQYVSNAGSDNNRQLADKTNFVDKQKYLKGESLPTARESYQLKCKKEEDTCATVVGVDPTLHTSCQQHSVAHKPQTYGLQRKKQTVEKSNPGKEEDVNYSTYYGLTIQNKNMHRQKTKEKQFMSDYTGKSVHYNGSKVTTLKNISNVVPSTALEKYAISSTKRRKKKKNTLEQHTQSNFKKDLLLRFCLFDTENSTKFFLQQRKTD</sequence>
<feature type="region of interest" description="Disordered" evidence="1">
    <location>
        <begin position="1"/>
        <end position="38"/>
    </location>
</feature>
<evidence type="ECO:0000256" key="1">
    <source>
        <dbReference type="SAM" id="MobiDB-lite"/>
    </source>
</evidence>
<accession>X6NN22</accession>
<reference evidence="2 3" key="1">
    <citation type="journal article" date="2013" name="Curr. Biol.">
        <title>The Genome of the Foraminiferan Reticulomyxa filosa.</title>
        <authorList>
            <person name="Glockner G."/>
            <person name="Hulsmann N."/>
            <person name="Schleicher M."/>
            <person name="Noegel A.A."/>
            <person name="Eichinger L."/>
            <person name="Gallinger C."/>
            <person name="Pawlowski J."/>
            <person name="Sierra R."/>
            <person name="Euteneuer U."/>
            <person name="Pillet L."/>
            <person name="Moustafa A."/>
            <person name="Platzer M."/>
            <person name="Groth M."/>
            <person name="Szafranski K."/>
            <person name="Schliwa M."/>
        </authorList>
    </citation>
    <scope>NUCLEOTIDE SEQUENCE [LARGE SCALE GENOMIC DNA]</scope>
</reference>
<dbReference type="EMBL" id="ASPP01007456">
    <property type="protein sequence ID" value="ETO27109.1"/>
    <property type="molecule type" value="Genomic_DNA"/>
</dbReference>
<dbReference type="AlphaFoldDB" id="X6NN22"/>
<keyword evidence="3" id="KW-1185">Reference proteome</keyword>
<dbReference type="Proteomes" id="UP000023152">
    <property type="component" value="Unassembled WGS sequence"/>
</dbReference>